<keyword evidence="2" id="KW-0805">Transcription regulation</keyword>
<dbReference type="PANTHER" id="PTHR30537">
    <property type="entry name" value="HTH-TYPE TRANSCRIPTIONAL REGULATOR"/>
    <property type="match status" value="1"/>
</dbReference>
<dbReference type="Gene3D" id="1.10.10.10">
    <property type="entry name" value="Winged helix-like DNA-binding domain superfamily/Winged helix DNA-binding domain"/>
    <property type="match status" value="1"/>
</dbReference>
<dbReference type="SUPFAM" id="SSF46785">
    <property type="entry name" value="Winged helix' DNA-binding domain"/>
    <property type="match status" value="1"/>
</dbReference>
<dbReference type="AlphaFoldDB" id="A0A2W7C6H4"/>
<comment type="similarity">
    <text evidence="1">Belongs to the LysR transcriptional regulatory family.</text>
</comment>
<keyword evidence="3" id="KW-0238">DNA-binding</keyword>
<comment type="caution">
    <text evidence="6">The sequence shown here is derived from an EMBL/GenBank/DDBJ whole genome shotgun (WGS) entry which is preliminary data.</text>
</comment>
<evidence type="ECO:0000256" key="1">
    <source>
        <dbReference type="ARBA" id="ARBA00009437"/>
    </source>
</evidence>
<keyword evidence="7" id="KW-1185">Reference proteome</keyword>
<evidence type="ECO:0000313" key="7">
    <source>
        <dbReference type="Proteomes" id="UP000248616"/>
    </source>
</evidence>
<dbReference type="GO" id="GO:0006351">
    <property type="term" value="P:DNA-templated transcription"/>
    <property type="evidence" value="ECO:0007669"/>
    <property type="project" value="TreeGrafter"/>
</dbReference>
<organism evidence="6 7">
    <name type="scientific">Mesorhizobium kowhaii</name>
    <dbReference type="NCBI Taxonomy" id="1300272"/>
    <lineage>
        <taxon>Bacteria</taxon>
        <taxon>Pseudomonadati</taxon>
        <taxon>Pseudomonadota</taxon>
        <taxon>Alphaproteobacteria</taxon>
        <taxon>Hyphomicrobiales</taxon>
        <taxon>Phyllobacteriaceae</taxon>
        <taxon>Mesorhizobium</taxon>
    </lineage>
</organism>
<evidence type="ECO:0000313" key="6">
    <source>
        <dbReference type="EMBL" id="PZV38762.1"/>
    </source>
</evidence>
<dbReference type="GO" id="GO:0043565">
    <property type="term" value="F:sequence-specific DNA binding"/>
    <property type="evidence" value="ECO:0007669"/>
    <property type="project" value="TreeGrafter"/>
</dbReference>
<dbReference type="InterPro" id="IPR036390">
    <property type="entry name" value="WH_DNA-bd_sf"/>
</dbReference>
<dbReference type="Gene3D" id="3.40.190.290">
    <property type="match status" value="1"/>
</dbReference>
<name>A0A2W7C6H4_9HYPH</name>
<evidence type="ECO:0000256" key="4">
    <source>
        <dbReference type="ARBA" id="ARBA00023163"/>
    </source>
</evidence>
<dbReference type="EMBL" id="MZXV01000017">
    <property type="protein sequence ID" value="PZV38762.1"/>
    <property type="molecule type" value="Genomic_DNA"/>
</dbReference>
<dbReference type="InterPro" id="IPR000847">
    <property type="entry name" value="LysR_HTH_N"/>
</dbReference>
<feature type="domain" description="HTH lysR-type" evidence="5">
    <location>
        <begin position="1"/>
        <end position="59"/>
    </location>
</feature>
<dbReference type="OrthoDB" id="9786526at2"/>
<keyword evidence="4" id="KW-0804">Transcription</keyword>
<dbReference type="InterPro" id="IPR005119">
    <property type="entry name" value="LysR_subst-bd"/>
</dbReference>
<accession>A0A2W7C6H4</accession>
<protein>
    <submittedName>
        <fullName evidence="6">LysR family transcriptional regulator</fullName>
    </submittedName>
</protein>
<gene>
    <name evidence="6" type="ORF">B5V02_08865</name>
</gene>
<proteinExistence type="inferred from homology"/>
<evidence type="ECO:0000259" key="5">
    <source>
        <dbReference type="PROSITE" id="PS50931"/>
    </source>
</evidence>
<dbReference type="PROSITE" id="PS50931">
    <property type="entry name" value="HTH_LYSR"/>
    <property type="match status" value="1"/>
</dbReference>
<dbReference type="PANTHER" id="PTHR30537:SF3">
    <property type="entry name" value="TRANSCRIPTIONAL REGULATORY PROTEIN"/>
    <property type="match status" value="1"/>
</dbReference>
<reference evidence="7" key="1">
    <citation type="submission" date="2017-03" db="EMBL/GenBank/DDBJ databases">
        <authorList>
            <person name="Safronova V.I."/>
            <person name="Sazanova A.L."/>
            <person name="Chirak E.R."/>
        </authorList>
    </citation>
    <scope>NUCLEOTIDE SEQUENCE [LARGE SCALE GENOMIC DNA]</scope>
    <source>
        <strain evidence="7">Ach-343</strain>
    </source>
</reference>
<dbReference type="CDD" id="cd08422">
    <property type="entry name" value="PBP2_CrgA_like"/>
    <property type="match status" value="1"/>
</dbReference>
<sequence length="297" mass="33062">MGQVEDLRLFVLVVENSSISKAADKLRIAKSAVSRRLNLLEERYGTRLIDRAPGVWALTETGRELFQRAVRIVGDVEEIDGDFANAPRNLAGPLSVSVPREFGLAFLNPTLIAFKQRHPEIKLTIDFDDRKVDLARENYDFAIRIASGKEIDASATKIGRMQHLLVGSSEYLEVNSEPTSLEDLRQHKLLYFGNARRASWDFITENGKPIIFECQPFLNSNSGVFLLEAVRKGMGIGRLPDFVAAGALSTGDLVTVLPDLGVPEWGIFLVHAEDRRLNLRMRLFAEEIGKALGEGTL</sequence>
<evidence type="ECO:0000256" key="3">
    <source>
        <dbReference type="ARBA" id="ARBA00023125"/>
    </source>
</evidence>
<dbReference type="InterPro" id="IPR036388">
    <property type="entry name" value="WH-like_DNA-bd_sf"/>
</dbReference>
<dbReference type="SUPFAM" id="SSF53850">
    <property type="entry name" value="Periplasmic binding protein-like II"/>
    <property type="match status" value="1"/>
</dbReference>
<dbReference type="Pfam" id="PF03466">
    <property type="entry name" value="LysR_substrate"/>
    <property type="match status" value="1"/>
</dbReference>
<dbReference type="GO" id="GO:0003700">
    <property type="term" value="F:DNA-binding transcription factor activity"/>
    <property type="evidence" value="ECO:0007669"/>
    <property type="project" value="InterPro"/>
</dbReference>
<dbReference type="Pfam" id="PF00126">
    <property type="entry name" value="HTH_1"/>
    <property type="match status" value="1"/>
</dbReference>
<dbReference type="RefSeq" id="WP_111543877.1">
    <property type="nucleotide sequence ID" value="NZ_MZXV01000017.1"/>
</dbReference>
<evidence type="ECO:0000256" key="2">
    <source>
        <dbReference type="ARBA" id="ARBA00023015"/>
    </source>
</evidence>
<dbReference type="Proteomes" id="UP000248616">
    <property type="component" value="Unassembled WGS sequence"/>
</dbReference>
<dbReference type="InterPro" id="IPR058163">
    <property type="entry name" value="LysR-type_TF_proteobact-type"/>
</dbReference>